<protein>
    <submittedName>
        <fullName evidence="2">Uncharacterized protein</fullName>
    </submittedName>
</protein>
<evidence type="ECO:0000256" key="1">
    <source>
        <dbReference type="SAM" id="MobiDB-lite"/>
    </source>
</evidence>
<dbReference type="OrthoDB" id="4851849at2759"/>
<dbReference type="Proteomes" id="UP001149165">
    <property type="component" value="Unassembled WGS sequence"/>
</dbReference>
<evidence type="ECO:0000313" key="3">
    <source>
        <dbReference type="Proteomes" id="UP001149165"/>
    </source>
</evidence>
<proteinExistence type="predicted"/>
<dbReference type="EMBL" id="JAPQKH010000005">
    <property type="protein sequence ID" value="KAJ5097735.1"/>
    <property type="molecule type" value="Genomic_DNA"/>
</dbReference>
<gene>
    <name evidence="2" type="ORF">N7456_008456</name>
</gene>
<organism evidence="2 3">
    <name type="scientific">Penicillium angulare</name>
    <dbReference type="NCBI Taxonomy" id="116970"/>
    <lineage>
        <taxon>Eukaryota</taxon>
        <taxon>Fungi</taxon>
        <taxon>Dikarya</taxon>
        <taxon>Ascomycota</taxon>
        <taxon>Pezizomycotina</taxon>
        <taxon>Eurotiomycetes</taxon>
        <taxon>Eurotiomycetidae</taxon>
        <taxon>Eurotiales</taxon>
        <taxon>Aspergillaceae</taxon>
        <taxon>Penicillium</taxon>
    </lineage>
</organism>
<dbReference type="InterPro" id="IPR027796">
    <property type="entry name" value="OTT_1508_deam-like"/>
</dbReference>
<sequence>MARARPAPVIACAENIVFNSLLHEVPNPAKHTKTGRFESSDKRYILPFSKERDLVEILSFLPKTEDGPDHIPAICVEQSPNRTSLNILLAINKSSPSEGDVILENMRDGYEKIFGVLRKCQYGLLLPYHTYALLLANDTLIVEERDSTESKDEILDSILAMCSGRILYRLRLVSSRKKIRPSIKDILEKAILGIQDINPEKIFRLELATTSNSFIKESRKVIRLVNNWSNHQVQSRVRDLVKGMCQLNKIENLATLLYSIPFGAFEVVRNSTFASSLLNIIGKVSRYEEAAHFLYRNARKFPIVRNMKLVPATLPPEAYIRPSYPEYSPELSATVSRLGLINGQRYNLPQISHFLKPEKKNSPNEQFSRDVKRALEGAKIHAEIQLIAYCEINSPELWPRVIGSSKDACFLCNAFIVEHGKMHTSRTHGRLYTGWRLPVLWQFKDLEQRFNASLIEQAQETIGARVKGQTTIYPQPNESTLLPLSVSATTSTIRKSSIIRKEDTISTSSKTVSATCLCLSSNNLKESCLPLPVSSATPDIGGEHSIIKQEDINSVLKNTAASVTHLCLPSNKNSRELVLPISVSSSTLSTIRQEENTPTPKKATSSISIPLIQESQEPLYKLSTQSESEDMPPISQKSSKDSTIRIHKLSPGESFWGKVSTSRPSPTFTAGSLKVQIEMEKDSNSRPVARSMTYRIERIRLDSKEIGERSLVVDAMGLEEATYDLLKNKSFFIKARGVVLKISTGLSAD</sequence>
<comment type="caution">
    <text evidence="2">The sequence shown here is derived from an EMBL/GenBank/DDBJ whole genome shotgun (WGS) entry which is preliminary data.</text>
</comment>
<evidence type="ECO:0000313" key="2">
    <source>
        <dbReference type="EMBL" id="KAJ5097735.1"/>
    </source>
</evidence>
<accession>A0A9W9FCU2</accession>
<keyword evidence="3" id="KW-1185">Reference proteome</keyword>
<reference evidence="2" key="1">
    <citation type="submission" date="2022-11" db="EMBL/GenBank/DDBJ databases">
        <authorList>
            <person name="Petersen C."/>
        </authorList>
    </citation>
    <scope>NUCLEOTIDE SEQUENCE</scope>
    <source>
        <strain evidence="2">IBT 30069</strain>
    </source>
</reference>
<reference evidence="2" key="2">
    <citation type="journal article" date="2023" name="IMA Fungus">
        <title>Comparative genomic study of the Penicillium genus elucidates a diverse pangenome and 15 lateral gene transfer events.</title>
        <authorList>
            <person name="Petersen C."/>
            <person name="Sorensen T."/>
            <person name="Nielsen M.R."/>
            <person name="Sondergaard T.E."/>
            <person name="Sorensen J.L."/>
            <person name="Fitzpatrick D.A."/>
            <person name="Frisvad J.C."/>
            <person name="Nielsen K.L."/>
        </authorList>
    </citation>
    <scope>NUCLEOTIDE SEQUENCE</scope>
    <source>
        <strain evidence="2">IBT 30069</strain>
    </source>
</reference>
<dbReference type="AlphaFoldDB" id="A0A9W9FCU2"/>
<dbReference type="Pfam" id="PF14441">
    <property type="entry name" value="OTT_1508_deam"/>
    <property type="match status" value="1"/>
</dbReference>
<feature type="region of interest" description="Disordered" evidence="1">
    <location>
        <begin position="588"/>
        <end position="608"/>
    </location>
</feature>
<name>A0A9W9FCU2_9EURO</name>
<feature type="region of interest" description="Disordered" evidence="1">
    <location>
        <begin position="623"/>
        <end position="643"/>
    </location>
</feature>